<dbReference type="InterPro" id="IPR016163">
    <property type="entry name" value="Ald_DH_C"/>
</dbReference>
<feature type="domain" description="Carrier" evidence="12">
    <location>
        <begin position="329"/>
        <end position="403"/>
    </location>
</feature>
<dbReference type="InterPro" id="IPR016160">
    <property type="entry name" value="Ald_DH_CS_CYS"/>
</dbReference>
<dbReference type="Gene3D" id="3.40.309.10">
    <property type="entry name" value="Aldehyde Dehydrogenase, Chain A, domain 2"/>
    <property type="match status" value="1"/>
</dbReference>
<comment type="caution">
    <text evidence="8">Lacks conserved residue(s) required for the propagation of feature annotation.</text>
</comment>
<organism evidence="13 14">
    <name type="scientific">Steinernema hermaphroditum</name>
    <dbReference type="NCBI Taxonomy" id="289476"/>
    <lineage>
        <taxon>Eukaryota</taxon>
        <taxon>Metazoa</taxon>
        <taxon>Ecdysozoa</taxon>
        <taxon>Nematoda</taxon>
        <taxon>Chromadorea</taxon>
        <taxon>Rhabditida</taxon>
        <taxon>Tylenchina</taxon>
        <taxon>Panagrolaimomorpha</taxon>
        <taxon>Strongyloidoidea</taxon>
        <taxon>Steinernematidae</taxon>
        <taxon>Steinernema</taxon>
    </lineage>
</organism>
<sequence length="1165" mass="128861">MKIAIIGQSSFAVDVYKAIKANGHEVVVVYTIPDKNGREDVLALEAHKDNIPVKKPARWRKKDPATGKFHVIPDMLVEYLTFGAELNVLPFCTQFIPLEVTEAPKNKSIIYHPSILPAHRGASAINWTLINGDKKGGFTIFWADDGLDTGPILLQREVEIQENDTLNSLYKRFLYPEGVEGMAEAVELIATGKAPVIVQPEEGASYEPYITTKPELAQIDWSKTQQELHNFIRGNDKVPGAWSIINGEKLSFFGSTLYKKAKLPSKVREIDVEEIPSKKVYAHEGGMLLPGSDGKFVNVDTIRLENGKSILAKTYGLATEKKEELVLTPEEQEIVAKLKKIWEGILQIETEDETEFFECGGTSADVTRLIEEIKFEAGVELENTQIYMATSFDDQKRLVIKKLRGGDQIELQFEKVELDINRMKISFPRQMFINGEFCDSESGRLYETVDPNTEKAICTIPKASKVDVDAAVEAAENAFENGEWANMNARDRGRLMFKLADLMEQHKEELATIESIDSGAVYTLALKTHVGMSIDTWRYFAGWTDKIHGKTIPINNARPNNNLCITVREPVGVVGLVTPWNYPLMMLSWKMAACIAAGNTVVHKPAQVSPLTALKFAELAARAGFPPGVINIVTGSGGEIGQALADHPKVRKIGFTGSTPIGAQVMASCARSNLKKVSLELGGKSPLIIFPDADLEKAVRQVCGAVFFNKGENCIAAGRIFLAESIHDDFVKRLISETKKMVIGEPLDRSTAHGPQNHKAHLEKLIEYVEKSVKDGAKVVCGGKRVNRTGYFFEPTILVDIDDSNFAATEESFGPIMCVSKFDEDDIDDVIARANATEYGLAAGVFSKDVSKVMRVSKRLHAGTVFINTYQKTDVAAPFGGFKQSGFGKDLGEDALNEYLVTKTITMENSTSVMKLLILLGLVAQAALAQVRNKTTDELGHDLIRVHAIPNTCDTDSYFGYGLIHGSLEKCDKYNQLLHEDDAAARKQYESFKCQTLRIHGEMSSSGKCECQKSWKGKLCEEFVGCPAGYSLFQAVCTPNLCQHNGKLAVGSKQIECICEAPWDGRWCERLACWRMAPKEHERRWRNDKNECKCAEGYEGTNCDQIVHCKHGTLSGGRCECPEGWKGELCEKKCLPNQTCSASSLAVSSVLLLLLPAVFALRNYL</sequence>
<dbReference type="SUPFAM" id="SSF53720">
    <property type="entry name" value="ALDH-like"/>
    <property type="match status" value="1"/>
</dbReference>
<dbReference type="Gene3D" id="3.10.25.10">
    <property type="entry name" value="Formyl transferase, C-terminal domain"/>
    <property type="match status" value="1"/>
</dbReference>
<evidence type="ECO:0000256" key="7">
    <source>
        <dbReference type="ARBA" id="ARBA00048239"/>
    </source>
</evidence>
<evidence type="ECO:0000259" key="12">
    <source>
        <dbReference type="PROSITE" id="PS50075"/>
    </source>
</evidence>
<comment type="caution">
    <text evidence="13">The sequence shown here is derived from an EMBL/GenBank/DDBJ whole genome shotgun (WGS) entry which is preliminary data.</text>
</comment>
<dbReference type="PROSITE" id="PS50026">
    <property type="entry name" value="EGF_3"/>
    <property type="match status" value="1"/>
</dbReference>
<dbReference type="PROSITE" id="PS50075">
    <property type="entry name" value="CARRIER"/>
    <property type="match status" value="1"/>
</dbReference>
<dbReference type="SUPFAM" id="SSF53328">
    <property type="entry name" value="Formyltransferase"/>
    <property type="match status" value="1"/>
</dbReference>
<evidence type="ECO:0000256" key="6">
    <source>
        <dbReference type="ARBA" id="ARBA00023002"/>
    </source>
</evidence>
<dbReference type="InterPro" id="IPR000742">
    <property type="entry name" value="EGF"/>
</dbReference>
<keyword evidence="6 10" id="KW-0560">Oxidoreductase</keyword>
<dbReference type="GO" id="GO:0016155">
    <property type="term" value="F:formyltetrahydrofolate dehydrogenase activity"/>
    <property type="evidence" value="ECO:0007669"/>
    <property type="project" value="UniProtKB-EC"/>
</dbReference>
<evidence type="ECO:0000256" key="10">
    <source>
        <dbReference type="RuleBase" id="RU003345"/>
    </source>
</evidence>
<feature type="disulfide bond" evidence="8">
    <location>
        <begin position="1059"/>
        <end position="1068"/>
    </location>
</feature>
<dbReference type="CDD" id="cd08703">
    <property type="entry name" value="FDH_Hydrolase_C"/>
    <property type="match status" value="1"/>
</dbReference>
<dbReference type="PROSITE" id="PS00070">
    <property type="entry name" value="ALDEHYDE_DEHYDR_CYS"/>
    <property type="match status" value="1"/>
</dbReference>
<evidence type="ECO:0000313" key="13">
    <source>
        <dbReference type="EMBL" id="KAK0398481.1"/>
    </source>
</evidence>
<dbReference type="Pfam" id="PF00551">
    <property type="entry name" value="Formyl_trans_N"/>
    <property type="match status" value="1"/>
</dbReference>
<dbReference type="Pfam" id="PF02911">
    <property type="entry name" value="Formyl_trans_C"/>
    <property type="match status" value="1"/>
</dbReference>
<evidence type="ECO:0000313" key="14">
    <source>
        <dbReference type="Proteomes" id="UP001175271"/>
    </source>
</evidence>
<dbReference type="InterPro" id="IPR002376">
    <property type="entry name" value="Formyl_transf_N"/>
</dbReference>
<dbReference type="GO" id="GO:0006730">
    <property type="term" value="P:one-carbon metabolic process"/>
    <property type="evidence" value="ECO:0007669"/>
    <property type="project" value="UniProtKB-KW"/>
</dbReference>
<protein>
    <recommendedName>
        <fullName evidence="4">formyltetrahydrofolate dehydrogenase</fullName>
        <ecNumber evidence="4">1.5.1.6</ecNumber>
    </recommendedName>
</protein>
<dbReference type="EC" id="1.5.1.6" evidence="4"/>
<keyword evidence="5" id="KW-0554">One-carbon metabolism</keyword>
<evidence type="ECO:0000256" key="8">
    <source>
        <dbReference type="PROSITE-ProRule" id="PRU00076"/>
    </source>
</evidence>
<dbReference type="SUPFAM" id="SSF50486">
    <property type="entry name" value="FMT C-terminal domain-like"/>
    <property type="match status" value="1"/>
</dbReference>
<dbReference type="InterPro" id="IPR001555">
    <property type="entry name" value="GART_AS"/>
</dbReference>
<dbReference type="InterPro" id="IPR015590">
    <property type="entry name" value="Aldehyde_DH_dom"/>
</dbReference>
<dbReference type="GO" id="GO:0009258">
    <property type="term" value="P:10-formyltetrahydrofolate catabolic process"/>
    <property type="evidence" value="ECO:0007669"/>
    <property type="project" value="UniProtKB-ARBA"/>
</dbReference>
<keyword evidence="14" id="KW-1185">Reference proteome</keyword>
<dbReference type="FunFam" id="3.40.50.170:FF:000018">
    <property type="entry name" value="10-formyltetrahydrofolate dehydrogenase"/>
    <property type="match status" value="1"/>
</dbReference>
<evidence type="ECO:0000256" key="4">
    <source>
        <dbReference type="ARBA" id="ARBA00012858"/>
    </source>
</evidence>
<keyword evidence="8" id="KW-0245">EGF-like domain</keyword>
<dbReference type="InterPro" id="IPR037022">
    <property type="entry name" value="Formyl_trans_C_sf"/>
</dbReference>
<evidence type="ECO:0000256" key="3">
    <source>
        <dbReference type="ARBA" id="ARBA00010978"/>
    </source>
</evidence>
<dbReference type="Pfam" id="PF00171">
    <property type="entry name" value="Aldedh"/>
    <property type="match status" value="1"/>
</dbReference>
<dbReference type="FunFam" id="3.40.309.10:FF:000012">
    <property type="entry name" value="Betaine aldehyde dehydrogenase"/>
    <property type="match status" value="1"/>
</dbReference>
<dbReference type="Proteomes" id="UP001175271">
    <property type="component" value="Unassembled WGS sequence"/>
</dbReference>
<dbReference type="FunFam" id="3.40.605.10:FF:000026">
    <property type="entry name" value="Aldehyde dehydrogenase, putative"/>
    <property type="match status" value="1"/>
</dbReference>
<dbReference type="Gene3D" id="1.10.1200.10">
    <property type="entry name" value="ACP-like"/>
    <property type="match status" value="1"/>
</dbReference>
<dbReference type="GO" id="GO:0016620">
    <property type="term" value="F:oxidoreductase activity, acting on the aldehyde or oxo group of donors, NAD or NADP as acceptor"/>
    <property type="evidence" value="ECO:0007669"/>
    <property type="project" value="InterPro"/>
</dbReference>
<dbReference type="EMBL" id="JAUCMV010000005">
    <property type="protein sequence ID" value="KAK0398481.1"/>
    <property type="molecule type" value="Genomic_DNA"/>
</dbReference>
<evidence type="ECO:0000256" key="2">
    <source>
        <dbReference type="ARBA" id="ARBA00009986"/>
    </source>
</evidence>
<comment type="similarity">
    <text evidence="2 10">Belongs to the aldehyde dehydrogenase family.</text>
</comment>
<gene>
    <name evidence="13" type="ORF">QR680_002611</name>
</gene>
<evidence type="ECO:0000256" key="1">
    <source>
        <dbReference type="ARBA" id="ARBA00007995"/>
    </source>
</evidence>
<keyword evidence="8" id="KW-1015">Disulfide bond</keyword>
<dbReference type="FunFam" id="3.40.605.10:FF:000001">
    <property type="entry name" value="Aldehyde dehydrogenase 1"/>
    <property type="match status" value="1"/>
</dbReference>
<dbReference type="InterPro" id="IPR005793">
    <property type="entry name" value="Formyl_trans_C"/>
</dbReference>
<dbReference type="Gene3D" id="3.40.50.170">
    <property type="entry name" value="Formyl transferase, N-terminal domain"/>
    <property type="match status" value="1"/>
</dbReference>
<comment type="similarity">
    <text evidence="1">In the C-terminal section; belongs to the aldehyde dehydrogenase family. ALDH1L subfamily.</text>
</comment>
<dbReference type="InterPro" id="IPR009081">
    <property type="entry name" value="PP-bd_ACP"/>
</dbReference>
<dbReference type="PROSITE" id="PS00022">
    <property type="entry name" value="EGF_1"/>
    <property type="match status" value="2"/>
</dbReference>
<feature type="domain" description="EGF-like" evidence="11">
    <location>
        <begin position="1033"/>
        <end position="1069"/>
    </location>
</feature>
<evidence type="ECO:0000256" key="5">
    <source>
        <dbReference type="ARBA" id="ARBA00022563"/>
    </source>
</evidence>
<dbReference type="PROSITE" id="PS01186">
    <property type="entry name" value="EGF_2"/>
    <property type="match status" value="1"/>
</dbReference>
<dbReference type="InterPro" id="IPR016162">
    <property type="entry name" value="Ald_DH_N"/>
</dbReference>
<evidence type="ECO:0000256" key="9">
    <source>
        <dbReference type="PROSITE-ProRule" id="PRU10007"/>
    </source>
</evidence>
<dbReference type="InterPro" id="IPR011034">
    <property type="entry name" value="Formyl_transferase-like_C_sf"/>
</dbReference>
<comment type="catalytic activity">
    <reaction evidence="7">
        <text>(6R)-10-formyltetrahydrofolate + NADP(+) + H2O = (6S)-5,6,7,8-tetrahydrofolate + CO2 + NADPH + H(+)</text>
        <dbReference type="Rhea" id="RHEA:10180"/>
        <dbReference type="ChEBI" id="CHEBI:15377"/>
        <dbReference type="ChEBI" id="CHEBI:15378"/>
        <dbReference type="ChEBI" id="CHEBI:16526"/>
        <dbReference type="ChEBI" id="CHEBI:57453"/>
        <dbReference type="ChEBI" id="CHEBI:57783"/>
        <dbReference type="ChEBI" id="CHEBI:58349"/>
        <dbReference type="ChEBI" id="CHEBI:195366"/>
        <dbReference type="EC" id="1.5.1.6"/>
    </reaction>
    <physiologicalReaction direction="left-to-right" evidence="7">
        <dbReference type="Rhea" id="RHEA:10181"/>
    </physiologicalReaction>
</comment>
<name>A0AA39H3D5_9BILA</name>
<dbReference type="Gene3D" id="3.40.605.10">
    <property type="entry name" value="Aldehyde Dehydrogenase, Chain A, domain 1"/>
    <property type="match status" value="1"/>
</dbReference>
<dbReference type="PANTHER" id="PTHR11699">
    <property type="entry name" value="ALDEHYDE DEHYDROGENASE-RELATED"/>
    <property type="match status" value="1"/>
</dbReference>
<dbReference type="PROSITE" id="PS00687">
    <property type="entry name" value="ALDEHYDE_DEHYDR_GLU"/>
    <property type="match status" value="1"/>
</dbReference>
<dbReference type="InterPro" id="IPR036736">
    <property type="entry name" value="ACP-like_sf"/>
</dbReference>
<reference evidence="13" key="1">
    <citation type="submission" date="2023-06" db="EMBL/GenBank/DDBJ databases">
        <title>Genomic analysis of the entomopathogenic nematode Steinernema hermaphroditum.</title>
        <authorList>
            <person name="Schwarz E.M."/>
            <person name="Heppert J.K."/>
            <person name="Baniya A."/>
            <person name="Schwartz H.T."/>
            <person name="Tan C.-H."/>
            <person name="Antoshechkin I."/>
            <person name="Sternberg P.W."/>
            <person name="Goodrich-Blair H."/>
            <person name="Dillman A.R."/>
        </authorList>
    </citation>
    <scope>NUCLEOTIDE SEQUENCE</scope>
    <source>
        <strain evidence="13">PS9179</strain>
        <tissue evidence="13">Whole animal</tissue>
    </source>
</reference>
<accession>A0AA39H3D5</accession>
<dbReference type="PROSITE" id="PS00373">
    <property type="entry name" value="GART"/>
    <property type="match status" value="1"/>
</dbReference>
<dbReference type="InterPro" id="IPR029510">
    <property type="entry name" value="Ald_DH_CS_GLU"/>
</dbReference>
<comment type="similarity">
    <text evidence="3">In the N-terminal section; belongs to the GART family.</text>
</comment>
<feature type="active site" evidence="9">
    <location>
        <position position="680"/>
    </location>
</feature>
<dbReference type="AlphaFoldDB" id="A0AA39H3D5"/>
<proteinExistence type="inferred from homology"/>
<dbReference type="Pfam" id="PF00550">
    <property type="entry name" value="PP-binding"/>
    <property type="match status" value="1"/>
</dbReference>
<evidence type="ECO:0000259" key="11">
    <source>
        <dbReference type="PROSITE" id="PS50026"/>
    </source>
</evidence>
<dbReference type="InterPro" id="IPR016161">
    <property type="entry name" value="Ald_DH/histidinol_DH"/>
</dbReference>
<dbReference type="SUPFAM" id="SSF47336">
    <property type="entry name" value="ACP-like"/>
    <property type="match status" value="1"/>
</dbReference>
<dbReference type="InterPro" id="IPR036477">
    <property type="entry name" value="Formyl_transf_N_sf"/>
</dbReference>
<dbReference type="Gene3D" id="2.10.25.10">
    <property type="entry name" value="Laminin"/>
    <property type="match status" value="2"/>
</dbReference>